<dbReference type="EMBL" id="JADGJD010000017">
    <property type="protein sequence ID" value="KAJ3056903.1"/>
    <property type="molecule type" value="Genomic_DNA"/>
</dbReference>
<dbReference type="SMART" id="SM00490">
    <property type="entry name" value="HELICc"/>
    <property type="match status" value="1"/>
</dbReference>
<keyword evidence="10" id="KW-1185">Reference proteome</keyword>
<evidence type="ECO:0000259" key="8">
    <source>
        <dbReference type="PROSITE" id="PS51194"/>
    </source>
</evidence>
<accession>A0AAD5X509</accession>
<comment type="caution">
    <text evidence="9">The sequence shown here is derived from an EMBL/GenBank/DDBJ whole genome shotgun (WGS) entry which is preliminary data.</text>
</comment>
<feature type="compositionally biased region" description="Gly residues" evidence="6">
    <location>
        <begin position="606"/>
        <end position="648"/>
    </location>
</feature>
<dbReference type="SUPFAM" id="SSF52540">
    <property type="entry name" value="P-loop containing nucleoside triphosphate hydrolases"/>
    <property type="match status" value="1"/>
</dbReference>
<evidence type="ECO:0000256" key="3">
    <source>
        <dbReference type="ARBA" id="ARBA00022840"/>
    </source>
</evidence>
<dbReference type="InterPro" id="IPR011545">
    <property type="entry name" value="DEAD/DEAH_box_helicase_dom"/>
</dbReference>
<dbReference type="GO" id="GO:0003723">
    <property type="term" value="F:RNA binding"/>
    <property type="evidence" value="ECO:0007669"/>
    <property type="project" value="UniProtKB-UniRule"/>
</dbReference>
<reference evidence="9" key="1">
    <citation type="submission" date="2020-05" db="EMBL/GenBank/DDBJ databases">
        <title>Phylogenomic resolution of chytrid fungi.</title>
        <authorList>
            <person name="Stajich J.E."/>
            <person name="Amses K."/>
            <person name="Simmons R."/>
            <person name="Seto K."/>
            <person name="Myers J."/>
            <person name="Bonds A."/>
            <person name="Quandt C.A."/>
            <person name="Barry K."/>
            <person name="Liu P."/>
            <person name="Grigoriev I."/>
            <person name="Longcore J.E."/>
            <person name="James T.Y."/>
        </authorList>
    </citation>
    <scope>NUCLEOTIDE SEQUENCE</scope>
    <source>
        <strain evidence="9">JEL0318</strain>
    </source>
</reference>
<comment type="similarity">
    <text evidence="5">Belongs to the DEAD box helicase family.</text>
</comment>
<gene>
    <name evidence="9" type="ORF">HK097_003063</name>
</gene>
<feature type="domain" description="Helicase ATP-binding" evidence="7">
    <location>
        <begin position="129"/>
        <end position="310"/>
    </location>
</feature>
<dbReference type="Proteomes" id="UP001212841">
    <property type="component" value="Unassembled WGS sequence"/>
</dbReference>
<dbReference type="PANTHER" id="PTHR24031">
    <property type="entry name" value="RNA HELICASE"/>
    <property type="match status" value="1"/>
</dbReference>
<evidence type="ECO:0000256" key="5">
    <source>
        <dbReference type="RuleBase" id="RU365068"/>
    </source>
</evidence>
<keyword evidence="5" id="KW-0347">Helicase</keyword>
<feature type="region of interest" description="Disordered" evidence="6">
    <location>
        <begin position="569"/>
        <end position="677"/>
    </location>
</feature>
<dbReference type="GO" id="GO:0005524">
    <property type="term" value="F:ATP binding"/>
    <property type="evidence" value="ECO:0007669"/>
    <property type="project" value="UniProtKB-UniRule"/>
</dbReference>
<dbReference type="InterPro" id="IPR027417">
    <property type="entry name" value="P-loop_NTPase"/>
</dbReference>
<keyword evidence="3 5" id="KW-0067">ATP-binding</keyword>
<evidence type="ECO:0000256" key="6">
    <source>
        <dbReference type="SAM" id="MobiDB-lite"/>
    </source>
</evidence>
<dbReference type="CDD" id="cd18787">
    <property type="entry name" value="SF2_C_DEAD"/>
    <property type="match status" value="1"/>
</dbReference>
<feature type="domain" description="Helicase C-terminal" evidence="8">
    <location>
        <begin position="337"/>
        <end position="488"/>
    </location>
</feature>
<dbReference type="PROSITE" id="PS51192">
    <property type="entry name" value="HELICASE_ATP_BIND_1"/>
    <property type="match status" value="1"/>
</dbReference>
<keyword evidence="4 5" id="KW-0694">RNA-binding</keyword>
<dbReference type="EC" id="3.6.4.13" evidence="5"/>
<comment type="function">
    <text evidence="5">RNA helicase.</text>
</comment>
<dbReference type="GO" id="GO:0016787">
    <property type="term" value="F:hydrolase activity"/>
    <property type="evidence" value="ECO:0007669"/>
    <property type="project" value="UniProtKB-KW"/>
</dbReference>
<dbReference type="Pfam" id="PF00270">
    <property type="entry name" value="DEAD"/>
    <property type="match status" value="1"/>
</dbReference>
<protein>
    <recommendedName>
        <fullName evidence="5">ATP-dependent RNA helicase</fullName>
        <ecNumber evidence="5">3.6.4.13</ecNumber>
    </recommendedName>
</protein>
<dbReference type="Gene3D" id="3.40.50.300">
    <property type="entry name" value="P-loop containing nucleotide triphosphate hydrolases"/>
    <property type="match status" value="2"/>
</dbReference>
<evidence type="ECO:0000259" key="7">
    <source>
        <dbReference type="PROSITE" id="PS51192"/>
    </source>
</evidence>
<dbReference type="AlphaFoldDB" id="A0AAD5X509"/>
<evidence type="ECO:0000256" key="2">
    <source>
        <dbReference type="ARBA" id="ARBA00022801"/>
    </source>
</evidence>
<dbReference type="InterPro" id="IPR001650">
    <property type="entry name" value="Helicase_C-like"/>
</dbReference>
<comment type="catalytic activity">
    <reaction evidence="5">
        <text>ATP + H2O = ADP + phosphate + H(+)</text>
        <dbReference type="Rhea" id="RHEA:13065"/>
        <dbReference type="ChEBI" id="CHEBI:15377"/>
        <dbReference type="ChEBI" id="CHEBI:15378"/>
        <dbReference type="ChEBI" id="CHEBI:30616"/>
        <dbReference type="ChEBI" id="CHEBI:43474"/>
        <dbReference type="ChEBI" id="CHEBI:456216"/>
        <dbReference type="EC" id="3.6.4.13"/>
    </reaction>
</comment>
<sequence length="677" mass="75049">MKFNVAALRRAATRAHLAKPSLTQSLLPAPQRIVWLSASPLNTRSFHVTPRLWQAEPAFQSVVADALWDGESGGKGDVLPDPVKASAAADSQQTTASFESVEALSPNTLKALTRTFGYTNMSTVQEQVLNLLPTNDDLLVRAKTGTGKTLAFTIAALESALAKLQGHRLPSDCISILCLSPTRELANQIAVEAEKLLDAHNYRVQTAVGGPGRSRSVEKLSRYRFEMLVATPGRLVDMLENVEAVRNKLQKLQILIYDEADQLLDMGFADAIRQINYHLPKNRQTFMFSATLSNEIKQIARETLTPNYKYIDTVPENEVPTHQRIRQTYAVAPFGSTIPTLYNIIKEHQQRNPHGKIIVFFPTTKMVSYMNAIFNNLPKTEVMELHGGLTQMQRTRISDRFRRATGTVLFTSDVSARGVDYPGVTLVVQVGVPPNREQYIHRLGRTGRAGKEGEGVLLITPYEKVFVEETVKDLPIKHDLRFDVQKLTADEELRKAWELAAKRVDRYTTTTVYHAHLGNMLQARSLLNVSRDTFVKAMDDFATDLLLFQEVPDLPPYLQSMVDAMNRGEDKKASRYRNGGGQQRGYNQFGDRSRNSFSERNYENRGGFGGRSSGGFGREKGGGFGGSRDGGFGGSRDGGYGGRGGGFGRGDRDSGFGERRSGGFGGDRPKKVNFFDV</sequence>
<evidence type="ECO:0000256" key="4">
    <source>
        <dbReference type="ARBA" id="ARBA00022884"/>
    </source>
</evidence>
<evidence type="ECO:0000256" key="1">
    <source>
        <dbReference type="ARBA" id="ARBA00022741"/>
    </source>
</evidence>
<dbReference type="GO" id="GO:0003724">
    <property type="term" value="F:RNA helicase activity"/>
    <property type="evidence" value="ECO:0007669"/>
    <property type="project" value="UniProtKB-EC"/>
</dbReference>
<evidence type="ECO:0000313" key="9">
    <source>
        <dbReference type="EMBL" id="KAJ3056903.1"/>
    </source>
</evidence>
<dbReference type="SMART" id="SM00487">
    <property type="entry name" value="DEXDc"/>
    <property type="match status" value="1"/>
</dbReference>
<name>A0AAD5X509_9FUNG</name>
<dbReference type="PROSITE" id="PS51194">
    <property type="entry name" value="HELICASE_CTER"/>
    <property type="match status" value="1"/>
</dbReference>
<organism evidence="9 10">
    <name type="scientific">Rhizophlyctis rosea</name>
    <dbReference type="NCBI Taxonomy" id="64517"/>
    <lineage>
        <taxon>Eukaryota</taxon>
        <taxon>Fungi</taxon>
        <taxon>Fungi incertae sedis</taxon>
        <taxon>Chytridiomycota</taxon>
        <taxon>Chytridiomycota incertae sedis</taxon>
        <taxon>Chytridiomycetes</taxon>
        <taxon>Rhizophlyctidales</taxon>
        <taxon>Rhizophlyctidaceae</taxon>
        <taxon>Rhizophlyctis</taxon>
    </lineage>
</organism>
<proteinExistence type="inferred from homology"/>
<dbReference type="Pfam" id="PF00271">
    <property type="entry name" value="Helicase_C"/>
    <property type="match status" value="1"/>
</dbReference>
<feature type="compositionally biased region" description="Basic and acidic residues" evidence="6">
    <location>
        <begin position="649"/>
        <end position="661"/>
    </location>
</feature>
<keyword evidence="1 5" id="KW-0547">Nucleotide-binding</keyword>
<keyword evidence="2 5" id="KW-0378">Hydrolase</keyword>
<comment type="domain">
    <text evidence="5">The Q motif is unique to and characteristic of the DEAD box family of RNA helicases and controls ATP binding and hydrolysis.</text>
</comment>
<dbReference type="InterPro" id="IPR014001">
    <property type="entry name" value="Helicase_ATP-bd"/>
</dbReference>
<evidence type="ECO:0000313" key="10">
    <source>
        <dbReference type="Proteomes" id="UP001212841"/>
    </source>
</evidence>